<proteinExistence type="predicted"/>
<sequence length="197" mass="22882">MDFLFDIGNVLIEVDFGPSLKSLIPDECKNKDLIVDQLLEKKDELESGQISNEEFTRWALAKLQSPASHDDFQLAWNHIFTPISKMWNVVESLHADGHRLILFSNTNGLHKEFFEGEYAIFQFFHGAVYSHEIGCMKPHQPFYTHAIDHFQLTPEHTIYIDDLPENIATGNQLGFRSYQYNYNDHDSFASWLKQQLS</sequence>
<dbReference type="Gene3D" id="3.40.50.1000">
    <property type="entry name" value="HAD superfamily/HAD-like"/>
    <property type="match status" value="1"/>
</dbReference>
<dbReference type="NCBIfam" id="TIGR01509">
    <property type="entry name" value="HAD-SF-IA-v3"/>
    <property type="match status" value="1"/>
</dbReference>
<reference evidence="1" key="1">
    <citation type="submission" date="2021-01" db="EMBL/GenBank/DDBJ databases">
        <title>Modified the classification status of verrucomicrobia.</title>
        <authorList>
            <person name="Feng X."/>
        </authorList>
    </citation>
    <scope>NUCLEOTIDE SEQUENCE</scope>
    <source>
        <strain evidence="1">_KCTC 22039</strain>
    </source>
</reference>
<gene>
    <name evidence="1" type="ORF">JIN82_04625</name>
</gene>
<dbReference type="CDD" id="cd02603">
    <property type="entry name" value="HAD_sEH-N_like"/>
    <property type="match status" value="1"/>
</dbReference>
<dbReference type="Proteomes" id="UP000624703">
    <property type="component" value="Unassembled WGS sequence"/>
</dbReference>
<dbReference type="AlphaFoldDB" id="A0A8J7SGY9"/>
<protein>
    <submittedName>
        <fullName evidence="1">HAD family phosphatase</fullName>
    </submittedName>
</protein>
<dbReference type="InterPro" id="IPR023198">
    <property type="entry name" value="PGP-like_dom2"/>
</dbReference>
<dbReference type="RefSeq" id="WP_200310471.1">
    <property type="nucleotide sequence ID" value="NZ_JAENIM010000021.1"/>
</dbReference>
<dbReference type="EMBL" id="JAENIM010000021">
    <property type="protein sequence ID" value="MBK1790440.1"/>
    <property type="molecule type" value="Genomic_DNA"/>
</dbReference>
<dbReference type="PANTHER" id="PTHR43611:SF3">
    <property type="entry name" value="FLAVIN MONONUCLEOTIDE HYDROLASE 1, CHLOROPLATIC"/>
    <property type="match status" value="1"/>
</dbReference>
<dbReference type="InterPro" id="IPR036412">
    <property type="entry name" value="HAD-like_sf"/>
</dbReference>
<evidence type="ECO:0000313" key="1">
    <source>
        <dbReference type="EMBL" id="MBK1790440.1"/>
    </source>
</evidence>
<dbReference type="InterPro" id="IPR006439">
    <property type="entry name" value="HAD-SF_hydro_IA"/>
</dbReference>
<keyword evidence="2" id="KW-1185">Reference proteome</keyword>
<dbReference type="SUPFAM" id="SSF56784">
    <property type="entry name" value="HAD-like"/>
    <property type="match status" value="1"/>
</dbReference>
<accession>A0A8J7SGY9</accession>
<evidence type="ECO:0000313" key="2">
    <source>
        <dbReference type="Proteomes" id="UP000624703"/>
    </source>
</evidence>
<organism evidence="1 2">
    <name type="scientific">Persicirhabdus sediminis</name>
    <dbReference type="NCBI Taxonomy" id="454144"/>
    <lineage>
        <taxon>Bacteria</taxon>
        <taxon>Pseudomonadati</taxon>
        <taxon>Verrucomicrobiota</taxon>
        <taxon>Verrucomicrobiia</taxon>
        <taxon>Verrucomicrobiales</taxon>
        <taxon>Verrucomicrobiaceae</taxon>
        <taxon>Persicirhabdus</taxon>
    </lineage>
</organism>
<dbReference type="Gene3D" id="1.10.150.240">
    <property type="entry name" value="Putative phosphatase, domain 2"/>
    <property type="match status" value="1"/>
</dbReference>
<comment type="caution">
    <text evidence="1">The sequence shown here is derived from an EMBL/GenBank/DDBJ whole genome shotgun (WGS) entry which is preliminary data.</text>
</comment>
<name>A0A8J7SGY9_9BACT</name>
<dbReference type="PANTHER" id="PTHR43611">
    <property type="entry name" value="ALPHA-D-GLUCOSE 1-PHOSPHATE PHOSPHATASE"/>
    <property type="match status" value="1"/>
</dbReference>
<dbReference type="Pfam" id="PF00702">
    <property type="entry name" value="Hydrolase"/>
    <property type="match status" value="1"/>
</dbReference>
<dbReference type="InterPro" id="IPR023214">
    <property type="entry name" value="HAD_sf"/>
</dbReference>